<dbReference type="AlphaFoldDB" id="A0A344LRC8"/>
<proteinExistence type="predicted"/>
<keyword evidence="3" id="KW-1185">Reference proteome</keyword>
<organism evidence="2 3">
    <name type="scientific">Flavobacterium fluviale</name>
    <dbReference type="NCBI Taxonomy" id="2249356"/>
    <lineage>
        <taxon>Bacteria</taxon>
        <taxon>Pseudomonadati</taxon>
        <taxon>Bacteroidota</taxon>
        <taxon>Flavobacteriia</taxon>
        <taxon>Flavobacteriales</taxon>
        <taxon>Flavobacteriaceae</taxon>
        <taxon>Flavobacterium</taxon>
    </lineage>
</organism>
<reference evidence="2 3" key="1">
    <citation type="submission" date="2018-06" db="EMBL/GenBank/DDBJ databases">
        <title>Genome sequencing of Flavobacterium.</title>
        <authorList>
            <person name="Baek M.-G."/>
            <person name="Yi H."/>
        </authorList>
    </citation>
    <scope>NUCLEOTIDE SEQUENCE [LARGE SCALE GENOMIC DNA]</scope>
    <source>
        <strain evidence="2 3">HYN0086</strain>
    </source>
</reference>
<gene>
    <name evidence="2" type="ORF">HYN86_07565</name>
</gene>
<sequence length="392" mass="46412">MNYLNKIYIALVIILLSCLGYNLWQEKGTELFYYFLSDKKQKEMLVKTEKFEWLVNVGADLTAPMEVVHGSFTDSKGESQWIPSGEYLGNNRWEDGGGIYVVGDEKRRMPERMNITWFSYAEDKFYTGDFELPQKKIYDLFKKDYGTYINYDGTESKNKYNTFKLGIAPQGLVTLWISGCAVIEIDTYQAHETQINWNAFQKGDKSVLLELRKKQMPLFVQEEIKQNKISNEYYKNRLKRYHYTIGVNNPDFKIYEYSISFINHENYYIYNNGLDFLEDMVNTKAIPKQMVLFIKDRFHHPLEVRINIDLLNGKIPYQDLEPLEERQYYNQLMNRFQAFYEQNKDVQLYIKFDDKIVKSNIDKPVYCGKVCLKSSTNELEIPNSFVEVFDAE</sequence>
<evidence type="ECO:0000313" key="3">
    <source>
        <dbReference type="Proteomes" id="UP000251561"/>
    </source>
</evidence>
<feature type="transmembrane region" description="Helical" evidence="1">
    <location>
        <begin position="7"/>
        <end position="24"/>
    </location>
</feature>
<evidence type="ECO:0008006" key="4">
    <source>
        <dbReference type="Google" id="ProtNLM"/>
    </source>
</evidence>
<dbReference type="Proteomes" id="UP000251561">
    <property type="component" value="Chromosome"/>
</dbReference>
<dbReference type="KEGG" id="ffl:HYN86_07565"/>
<evidence type="ECO:0000256" key="1">
    <source>
        <dbReference type="SAM" id="Phobius"/>
    </source>
</evidence>
<dbReference type="EMBL" id="CP030261">
    <property type="protein sequence ID" value="AXB56470.1"/>
    <property type="molecule type" value="Genomic_DNA"/>
</dbReference>
<keyword evidence="1" id="KW-0812">Transmembrane</keyword>
<dbReference type="OrthoDB" id="5702951at2"/>
<dbReference type="InterPro" id="IPR021326">
    <property type="entry name" value="DUF2931"/>
</dbReference>
<keyword evidence="1" id="KW-1133">Transmembrane helix</keyword>
<protein>
    <recommendedName>
        <fullName evidence="4">DUF2931 family protein</fullName>
    </recommendedName>
</protein>
<name>A0A344LRC8_9FLAO</name>
<accession>A0A344LRC8</accession>
<evidence type="ECO:0000313" key="2">
    <source>
        <dbReference type="EMBL" id="AXB56470.1"/>
    </source>
</evidence>
<dbReference type="Pfam" id="PF11153">
    <property type="entry name" value="DUF2931"/>
    <property type="match status" value="1"/>
</dbReference>
<dbReference type="RefSeq" id="WP_113677494.1">
    <property type="nucleotide sequence ID" value="NZ_CP030261.1"/>
</dbReference>
<keyword evidence="1" id="KW-0472">Membrane</keyword>
<dbReference type="PROSITE" id="PS51257">
    <property type="entry name" value="PROKAR_LIPOPROTEIN"/>
    <property type="match status" value="1"/>
</dbReference>